<accession>E8T5J2</accession>
<protein>
    <submittedName>
        <fullName evidence="13">Cytochrome d ubiquinol oxidase, subunit II</fullName>
    </submittedName>
</protein>
<evidence type="ECO:0000256" key="9">
    <source>
        <dbReference type="ARBA" id="ARBA00022989"/>
    </source>
</evidence>
<dbReference type="GO" id="GO:0016682">
    <property type="term" value="F:oxidoreductase activity, acting on diphenols and related substances as donors, oxygen as acceptor"/>
    <property type="evidence" value="ECO:0007669"/>
    <property type="project" value="TreeGrafter"/>
</dbReference>
<dbReference type="RefSeq" id="WP_013537253.1">
    <property type="nucleotide sequence ID" value="NC_014926.1"/>
</dbReference>
<dbReference type="eggNOG" id="COG1294">
    <property type="taxonomic scope" value="Bacteria"/>
</dbReference>
<feature type="transmembrane region" description="Helical" evidence="12">
    <location>
        <begin position="175"/>
        <end position="203"/>
    </location>
</feature>
<evidence type="ECO:0000256" key="6">
    <source>
        <dbReference type="ARBA" id="ARBA00022692"/>
    </source>
</evidence>
<dbReference type="PIRSF" id="PIRSF000267">
    <property type="entry name" value="Cyt_oxidse_sub2"/>
    <property type="match status" value="1"/>
</dbReference>
<dbReference type="OrthoDB" id="9776710at2"/>
<feature type="transmembrane region" description="Helical" evidence="12">
    <location>
        <begin position="352"/>
        <end position="375"/>
    </location>
</feature>
<feature type="transmembrane region" description="Helical" evidence="12">
    <location>
        <begin position="7"/>
        <end position="23"/>
    </location>
</feature>
<evidence type="ECO:0000256" key="4">
    <source>
        <dbReference type="ARBA" id="ARBA00022475"/>
    </source>
</evidence>
<dbReference type="Pfam" id="PF02322">
    <property type="entry name" value="Cyt_bd_oxida_II"/>
    <property type="match status" value="1"/>
</dbReference>
<dbReference type="AlphaFoldDB" id="E8T5J2"/>
<dbReference type="InterPro" id="IPR003317">
    <property type="entry name" value="Cyt-d_oxidase_su2"/>
</dbReference>
<organism evidence="13 14">
    <name type="scientific">Thermovibrio ammonificans (strain DSM 15698 / JCM 12110 / HB-1)</name>
    <dbReference type="NCBI Taxonomy" id="648996"/>
    <lineage>
        <taxon>Bacteria</taxon>
        <taxon>Pseudomonadati</taxon>
        <taxon>Aquificota</taxon>
        <taxon>Aquificia</taxon>
        <taxon>Desulfurobacteriales</taxon>
        <taxon>Desulfurobacteriaceae</taxon>
        <taxon>Thermovibrio</taxon>
    </lineage>
</organism>
<evidence type="ECO:0000256" key="3">
    <source>
        <dbReference type="ARBA" id="ARBA00022448"/>
    </source>
</evidence>
<keyword evidence="14" id="KW-1185">Reference proteome</keyword>
<evidence type="ECO:0000313" key="13">
    <source>
        <dbReference type="EMBL" id="ADU96467.1"/>
    </source>
</evidence>
<evidence type="ECO:0000256" key="10">
    <source>
        <dbReference type="ARBA" id="ARBA00023004"/>
    </source>
</evidence>
<feature type="transmembrane region" description="Helical" evidence="12">
    <location>
        <begin position="275"/>
        <end position="298"/>
    </location>
</feature>
<dbReference type="GO" id="GO:0019646">
    <property type="term" value="P:aerobic electron transport chain"/>
    <property type="evidence" value="ECO:0007669"/>
    <property type="project" value="TreeGrafter"/>
</dbReference>
<keyword evidence="6 12" id="KW-0812">Transmembrane</keyword>
<comment type="subcellular location">
    <subcellularLocation>
        <location evidence="1">Cell membrane</location>
        <topology evidence="1">Multi-pass membrane protein</topology>
    </subcellularLocation>
</comment>
<dbReference type="HOGENOM" id="CLU_049294_0_1_0"/>
<dbReference type="GO" id="GO:0005886">
    <property type="term" value="C:plasma membrane"/>
    <property type="evidence" value="ECO:0007669"/>
    <property type="project" value="UniProtKB-SubCell"/>
</dbReference>
<dbReference type="STRING" id="648996.Theam_0495"/>
<sequence>MHFDLQTIWAILVTILVAGYVVTDGFDLGVGILHPFVAKTDIERRVNINAIGPVWDGNEVWFITAGGAAFAAFPELYAALFSSLYIALFVVLLALIYRAVSFEFRSKEESEGWRKFWDQSIFWSSLIVALLIGVAIGNILAGLPIINSHIKGDILHGFVYAEKFPMSFINLVNPFVFHGLFGLLVGVTTVLFIIMHGVSWLLWKTEGSIAERARSIGLKVWLPFVIMYVICTGLAYTISFKVKNPELAKKYLELPPDMFQQIASMLDSNGVLHHALFRFPVIEIALIVLAALCAVGWLIAVKNANGASAFLFSTLTFLFAGFAVMFGAYPLAVPSSIALEHSITIYNGASSHLTLTVMLIAAIIFTPIVIAYQAWVYKMFLFKISPESIKREIEEAAEH</sequence>
<feature type="transmembrane region" description="Helical" evidence="12">
    <location>
        <begin position="76"/>
        <end position="100"/>
    </location>
</feature>
<comment type="similarity">
    <text evidence="2">Belongs to the cytochrome ubiquinol oxidase subunit 2 family.</text>
</comment>
<evidence type="ECO:0000256" key="11">
    <source>
        <dbReference type="ARBA" id="ARBA00023136"/>
    </source>
</evidence>
<dbReference type="NCBIfam" id="TIGR00203">
    <property type="entry name" value="cydB"/>
    <property type="match status" value="1"/>
</dbReference>
<gene>
    <name evidence="13" type="ordered locus">Theam_0495</name>
</gene>
<feature type="transmembrane region" description="Helical" evidence="12">
    <location>
        <begin position="215"/>
        <end position="238"/>
    </location>
</feature>
<keyword evidence="8" id="KW-0249">Electron transport</keyword>
<dbReference type="GO" id="GO:0046872">
    <property type="term" value="F:metal ion binding"/>
    <property type="evidence" value="ECO:0007669"/>
    <property type="project" value="UniProtKB-KW"/>
</dbReference>
<evidence type="ECO:0000256" key="5">
    <source>
        <dbReference type="ARBA" id="ARBA00022617"/>
    </source>
</evidence>
<keyword evidence="5" id="KW-0349">Heme</keyword>
<evidence type="ECO:0000256" key="2">
    <source>
        <dbReference type="ARBA" id="ARBA00007543"/>
    </source>
</evidence>
<reference evidence="13" key="1">
    <citation type="submission" date="2011-01" db="EMBL/GenBank/DDBJ databases">
        <title>Complete sequence of chromosome of Thermovibrio ammonificans HB-1.</title>
        <authorList>
            <consortium name="US DOE Joint Genome Institute"/>
            <person name="Lucas S."/>
            <person name="Copeland A."/>
            <person name="Lapidus A."/>
            <person name="Cheng J.-F."/>
            <person name="Goodwin L."/>
            <person name="Pitluck S."/>
            <person name="Davenport K."/>
            <person name="Detter J.C."/>
            <person name="Han C."/>
            <person name="Tapia R."/>
            <person name="Land M."/>
            <person name="Hauser L."/>
            <person name="Kyrpides N."/>
            <person name="Ivanova N."/>
            <person name="Ovchinnikova G."/>
            <person name="Vetriani C."/>
            <person name="Woyke T."/>
        </authorList>
    </citation>
    <scope>NUCLEOTIDE SEQUENCE [LARGE SCALE GENOMIC DNA]</scope>
    <source>
        <strain evidence="13">HB-1</strain>
    </source>
</reference>
<dbReference type="Proteomes" id="UP000006362">
    <property type="component" value="Chromosome"/>
</dbReference>
<dbReference type="PANTHER" id="PTHR43141:SF5">
    <property type="entry name" value="CYTOCHROME BD-I UBIQUINOL OXIDASE SUBUNIT 2"/>
    <property type="match status" value="1"/>
</dbReference>
<dbReference type="GO" id="GO:0070069">
    <property type="term" value="C:cytochrome complex"/>
    <property type="evidence" value="ECO:0007669"/>
    <property type="project" value="TreeGrafter"/>
</dbReference>
<feature type="transmembrane region" description="Helical" evidence="12">
    <location>
        <begin position="310"/>
        <end position="332"/>
    </location>
</feature>
<keyword evidence="4" id="KW-1003">Cell membrane</keyword>
<dbReference type="GO" id="GO:0009055">
    <property type="term" value="F:electron transfer activity"/>
    <property type="evidence" value="ECO:0007669"/>
    <property type="project" value="TreeGrafter"/>
</dbReference>
<keyword evidence="10" id="KW-0408">Iron</keyword>
<evidence type="ECO:0000256" key="1">
    <source>
        <dbReference type="ARBA" id="ARBA00004651"/>
    </source>
</evidence>
<dbReference type="EMBL" id="CP002444">
    <property type="protein sequence ID" value="ADU96467.1"/>
    <property type="molecule type" value="Genomic_DNA"/>
</dbReference>
<evidence type="ECO:0000256" key="12">
    <source>
        <dbReference type="SAM" id="Phobius"/>
    </source>
</evidence>
<keyword evidence="3" id="KW-0813">Transport</keyword>
<name>E8T5J2_THEA1</name>
<dbReference type="PANTHER" id="PTHR43141">
    <property type="entry name" value="CYTOCHROME BD2 SUBUNIT II"/>
    <property type="match status" value="1"/>
</dbReference>
<keyword evidence="11 12" id="KW-0472">Membrane</keyword>
<evidence type="ECO:0000256" key="8">
    <source>
        <dbReference type="ARBA" id="ARBA00022982"/>
    </source>
</evidence>
<dbReference type="KEGG" id="tam:Theam_0495"/>
<proteinExistence type="inferred from homology"/>
<evidence type="ECO:0000256" key="7">
    <source>
        <dbReference type="ARBA" id="ARBA00022723"/>
    </source>
</evidence>
<feature type="transmembrane region" description="Helical" evidence="12">
    <location>
        <begin position="121"/>
        <end position="146"/>
    </location>
</feature>
<evidence type="ECO:0000313" key="14">
    <source>
        <dbReference type="Proteomes" id="UP000006362"/>
    </source>
</evidence>
<keyword evidence="7" id="KW-0479">Metal-binding</keyword>
<keyword evidence="9 12" id="KW-1133">Transmembrane helix</keyword>